<dbReference type="SUPFAM" id="SSF102462">
    <property type="entry name" value="Peptidyl-tRNA hydrolase II"/>
    <property type="match status" value="1"/>
</dbReference>
<evidence type="ECO:0000256" key="4">
    <source>
        <dbReference type="ARBA" id="ARBA00048707"/>
    </source>
</evidence>
<comment type="catalytic activity">
    <reaction evidence="4">
        <text>an N-acyl-L-alpha-aminoacyl-tRNA + H2O = an N-acyl-L-amino acid + a tRNA + H(+)</text>
        <dbReference type="Rhea" id="RHEA:54448"/>
        <dbReference type="Rhea" id="RHEA-COMP:10123"/>
        <dbReference type="Rhea" id="RHEA-COMP:13883"/>
        <dbReference type="ChEBI" id="CHEBI:15377"/>
        <dbReference type="ChEBI" id="CHEBI:15378"/>
        <dbReference type="ChEBI" id="CHEBI:59874"/>
        <dbReference type="ChEBI" id="CHEBI:78442"/>
        <dbReference type="ChEBI" id="CHEBI:138191"/>
        <dbReference type="EC" id="3.1.1.29"/>
    </reaction>
</comment>
<sequence length="156" mass="17466">MSRYHPYDCQSCGAPIGYLGRFFKWVHFPGSHQCKNTLDPYKYKQILVVRKDLNMRKGKIAAQCAHATLAAYLENSSDERMVAWLKGPFTKICVSVDSEADILRVERQAKANGLITRMIIDAGRTEFNGVPTRTVLAVGPDTHEALQPITGDLKLL</sequence>
<organism evidence="5 6">
    <name type="scientific">Sinorhizobium phage phiM7</name>
    <dbReference type="NCBI Taxonomy" id="1647403"/>
    <lineage>
        <taxon>Viruses</taxon>
        <taxon>Duplodnaviria</taxon>
        <taxon>Heunggongvirae</taxon>
        <taxon>Uroviricota</taxon>
        <taxon>Caudoviricetes</taxon>
        <taxon>Emdodecavirus</taxon>
        <taxon>Emdodecavirus M7</taxon>
    </lineage>
</organism>
<dbReference type="PANTHER" id="PTHR12649">
    <property type="entry name" value="PEPTIDYL-TRNA HYDROLASE 2"/>
    <property type="match status" value="1"/>
</dbReference>
<protein>
    <recommendedName>
        <fullName evidence="1">peptidyl-tRNA hydrolase</fullName>
        <ecNumber evidence="1">3.1.1.29</ecNumber>
    </recommendedName>
</protein>
<dbReference type="NCBIfam" id="TIGR00283">
    <property type="entry name" value="arch_pth2"/>
    <property type="match status" value="1"/>
</dbReference>
<accession>A0A0F6SIP8</accession>
<keyword evidence="6" id="KW-1185">Reference proteome</keyword>
<dbReference type="Proteomes" id="UP000221947">
    <property type="component" value="Segment"/>
</dbReference>
<evidence type="ECO:0000313" key="5">
    <source>
        <dbReference type="EMBL" id="AKF12828.1"/>
    </source>
</evidence>
<dbReference type="PANTHER" id="PTHR12649:SF11">
    <property type="entry name" value="PEPTIDYL-TRNA HYDROLASE 2, MITOCHONDRIAL"/>
    <property type="match status" value="1"/>
</dbReference>
<dbReference type="CDD" id="cd02407">
    <property type="entry name" value="PTH2_family"/>
    <property type="match status" value="1"/>
</dbReference>
<reference evidence="5 6" key="1">
    <citation type="submission" date="2015-04" db="EMBL/GenBank/DDBJ databases">
        <authorList>
            <person name="Schouten J.T."/>
            <person name="Crockett J.T."/>
            <person name="Hodson T.S."/>
            <person name="Hyde J.R."/>
            <person name="Smith T.A."/>
            <person name="Merrill B.D."/>
            <person name="Crook M.B."/>
            <person name="Griffitts J.S."/>
            <person name="Burnett S.H."/>
            <person name="Grose J.H."/>
            <person name="Breakwell D.P."/>
        </authorList>
    </citation>
    <scope>NUCLEOTIDE SEQUENCE [LARGE SCALE GENOMIC DNA]</scope>
</reference>
<dbReference type="Pfam" id="PF01981">
    <property type="entry name" value="PTH2"/>
    <property type="match status" value="1"/>
</dbReference>
<dbReference type="Gene3D" id="3.40.1490.10">
    <property type="entry name" value="Bit1"/>
    <property type="match status" value="1"/>
</dbReference>
<comment type="similarity">
    <text evidence="3">Belongs to the PTH2 family.</text>
</comment>
<keyword evidence="2 5" id="KW-0378">Hydrolase</keyword>
<dbReference type="EC" id="3.1.1.29" evidence="1"/>
<dbReference type="InterPro" id="IPR023476">
    <property type="entry name" value="Pep_tRNA_hydro_II_dom_sf"/>
</dbReference>
<dbReference type="FunFam" id="3.40.1490.10:FF:000002">
    <property type="entry name" value="Peptidyl-tRNA hydrolase 2, mitochondrial"/>
    <property type="match status" value="1"/>
</dbReference>
<dbReference type="EMBL" id="KR052480">
    <property type="protein sequence ID" value="AKF12828.1"/>
    <property type="molecule type" value="Genomic_DNA"/>
</dbReference>
<proteinExistence type="inferred from homology"/>
<dbReference type="GO" id="GO:0004045">
    <property type="term" value="F:peptidyl-tRNA hydrolase activity"/>
    <property type="evidence" value="ECO:0007669"/>
    <property type="project" value="UniProtKB-EC"/>
</dbReference>
<gene>
    <name evidence="5" type="ORF">PHIM7_283</name>
</gene>
<evidence type="ECO:0000313" key="6">
    <source>
        <dbReference type="Proteomes" id="UP000221947"/>
    </source>
</evidence>
<dbReference type="InterPro" id="IPR002833">
    <property type="entry name" value="PTH2"/>
</dbReference>
<evidence type="ECO:0000256" key="2">
    <source>
        <dbReference type="ARBA" id="ARBA00022801"/>
    </source>
</evidence>
<evidence type="ECO:0000256" key="1">
    <source>
        <dbReference type="ARBA" id="ARBA00013260"/>
    </source>
</evidence>
<evidence type="ECO:0000256" key="3">
    <source>
        <dbReference type="ARBA" id="ARBA00038050"/>
    </source>
</evidence>
<name>A0A0F6SIP8_9CAUD</name>